<comment type="subunit">
    <text evidence="2 7">Heterodimer of SbcC and SbcD.</text>
</comment>
<sequence length="415" mass="46343">MQSPTLRILHTSDWHIGRTLYGRHRYAEFAAFFDWLYDTIVEQQVDILLVAGDVFHTTTPSNRAQQLYYTFLCRVAASSCRHLVVTAGNHDSPTFLSAPKELLLALNIHILAALPSSPAEEVLVLKDQAGEPEAIICAVPFLRDRDIRTAVAGQDQDDRERDLIQGIKQHYQEVCAEAEEQRNRLPRPVPLIGMGHLFTAGGDSVEGDGVRNLYVGSLASVSADAFPDSLDYLALGHLHAPQKVGGDKTRRYSGAPLVMGFGEAKKTKSVCLLEFPESGPPTVTPLNVPIFQPIKRIKGNWDHIQAELTTLKLEGQAIWLEIIYQGEELIADLRQRLDEAVADTNLEILRIRNHRIIEQALRPVQTEESLADLRHEEVFSRCLDTHAIPAEQRPSLLAAYQEITLALEQDDLMAE</sequence>
<feature type="domain" description="Calcineurin-like phosphoesterase" evidence="8">
    <location>
        <begin position="6"/>
        <end position="108"/>
    </location>
</feature>
<dbReference type="AlphaFoldDB" id="A0AAU8LRP1"/>
<dbReference type="CDD" id="cd00840">
    <property type="entry name" value="MPP_Mre11_N"/>
    <property type="match status" value="1"/>
</dbReference>
<dbReference type="InterPro" id="IPR004593">
    <property type="entry name" value="SbcD"/>
</dbReference>
<keyword evidence="7" id="KW-0233">DNA recombination</keyword>
<feature type="domain" description="Nuclease SbcCD subunit D C-terminal" evidence="9">
    <location>
        <begin position="291"/>
        <end position="385"/>
    </location>
</feature>
<reference evidence="10" key="2">
    <citation type="submission" date="2024-06" db="EMBL/GenBank/DDBJ databases">
        <authorList>
            <person name="Plum-Jensen L.E."/>
            <person name="Schramm A."/>
            <person name="Marshall I.P.G."/>
        </authorList>
    </citation>
    <scope>NUCLEOTIDE SEQUENCE</scope>
    <source>
        <strain evidence="10">Rat1</strain>
    </source>
</reference>
<evidence type="ECO:0000259" key="9">
    <source>
        <dbReference type="Pfam" id="PF12320"/>
    </source>
</evidence>
<keyword evidence="7" id="KW-0255">Endonuclease</keyword>
<dbReference type="GO" id="GO:0004519">
    <property type="term" value="F:endonuclease activity"/>
    <property type="evidence" value="ECO:0007669"/>
    <property type="project" value="UniProtKB-KW"/>
</dbReference>
<name>A0AAU8LRP1_9BACT</name>
<comment type="similarity">
    <text evidence="1 7">Belongs to the SbcD family.</text>
</comment>
<dbReference type="NCBIfam" id="TIGR00619">
    <property type="entry name" value="sbcd"/>
    <property type="match status" value="1"/>
</dbReference>
<dbReference type="GO" id="GO:0008408">
    <property type="term" value="F:3'-5' exonuclease activity"/>
    <property type="evidence" value="ECO:0007669"/>
    <property type="project" value="InterPro"/>
</dbReference>
<comment type="function">
    <text evidence="7">SbcCD cleaves DNA hairpin structures. These structures can inhibit DNA replication and are intermediates in certain DNA recombination reactions. The complex acts as a 3'-&gt;5' double strand exonuclease that can open hairpins. It also has a 5' single-strand endonuclease activity.</text>
</comment>
<dbReference type="PANTHER" id="PTHR30337">
    <property type="entry name" value="COMPONENT OF ATP-DEPENDENT DSDNA EXONUCLEASE"/>
    <property type="match status" value="1"/>
</dbReference>
<evidence type="ECO:0000256" key="6">
    <source>
        <dbReference type="ARBA" id="ARBA00022839"/>
    </source>
</evidence>
<protein>
    <recommendedName>
        <fullName evidence="3 7">Nuclease SbcCD subunit D</fullName>
    </recommendedName>
</protein>
<reference evidence="10" key="1">
    <citation type="journal article" date="2024" name="Syst. Appl. Microbiol.">
        <title>First single-strain enrichments of Electrothrix cable bacteria, description of E. aestuarii sp. nov. and E. rattekaaiensis sp. nov., and proposal of a cable bacteria taxonomy following the rules of the SeqCode.</title>
        <authorList>
            <person name="Plum-Jensen L.E."/>
            <person name="Schramm A."/>
            <person name="Marshall I.P.G."/>
        </authorList>
    </citation>
    <scope>NUCLEOTIDE SEQUENCE</scope>
    <source>
        <strain evidence="10">Rat1</strain>
    </source>
</reference>
<gene>
    <name evidence="7" type="primary">sbcD</name>
    <name evidence="10" type="ORF">Q3M24_14390</name>
</gene>
<dbReference type="InterPro" id="IPR029052">
    <property type="entry name" value="Metallo-depent_PP-like"/>
</dbReference>
<keyword evidence="6 7" id="KW-0269">Exonuclease</keyword>
<dbReference type="InterPro" id="IPR026843">
    <property type="entry name" value="SbcD_C"/>
</dbReference>
<evidence type="ECO:0000256" key="3">
    <source>
        <dbReference type="ARBA" id="ARBA00013365"/>
    </source>
</evidence>
<evidence type="ECO:0000313" key="10">
    <source>
        <dbReference type="EMBL" id="XCN71500.1"/>
    </source>
</evidence>
<dbReference type="InterPro" id="IPR004843">
    <property type="entry name" value="Calcineurin-like_PHP"/>
</dbReference>
<keyword evidence="5 7" id="KW-0378">Hydrolase</keyword>
<organism evidence="10">
    <name type="scientific">Candidatus Electrothrix aestuarii</name>
    <dbReference type="NCBI Taxonomy" id="3062594"/>
    <lineage>
        <taxon>Bacteria</taxon>
        <taxon>Pseudomonadati</taxon>
        <taxon>Thermodesulfobacteriota</taxon>
        <taxon>Desulfobulbia</taxon>
        <taxon>Desulfobulbales</taxon>
        <taxon>Desulfobulbaceae</taxon>
        <taxon>Candidatus Electrothrix</taxon>
    </lineage>
</organism>
<dbReference type="SUPFAM" id="SSF56300">
    <property type="entry name" value="Metallo-dependent phosphatases"/>
    <property type="match status" value="1"/>
</dbReference>
<evidence type="ECO:0000256" key="7">
    <source>
        <dbReference type="RuleBase" id="RU363069"/>
    </source>
</evidence>
<evidence type="ECO:0000256" key="4">
    <source>
        <dbReference type="ARBA" id="ARBA00022722"/>
    </source>
</evidence>
<dbReference type="Pfam" id="PF12320">
    <property type="entry name" value="SbcD_C"/>
    <property type="match status" value="1"/>
</dbReference>
<dbReference type="InterPro" id="IPR041796">
    <property type="entry name" value="Mre11_N"/>
</dbReference>
<proteinExistence type="inferred from homology"/>
<accession>A0AAU8LRP1</accession>
<dbReference type="EMBL" id="CP159373">
    <property type="protein sequence ID" value="XCN71500.1"/>
    <property type="molecule type" value="Genomic_DNA"/>
</dbReference>
<dbReference type="Gene3D" id="3.30.160.720">
    <property type="match status" value="1"/>
</dbReference>
<evidence type="ECO:0000256" key="2">
    <source>
        <dbReference type="ARBA" id="ARBA00011322"/>
    </source>
</evidence>
<dbReference type="Pfam" id="PF00149">
    <property type="entry name" value="Metallophos"/>
    <property type="match status" value="1"/>
</dbReference>
<evidence type="ECO:0000256" key="1">
    <source>
        <dbReference type="ARBA" id="ARBA00010555"/>
    </source>
</evidence>
<dbReference type="KEGG" id="eaj:Q3M24_14390"/>
<dbReference type="Gene3D" id="3.60.21.10">
    <property type="match status" value="1"/>
</dbReference>
<keyword evidence="4 7" id="KW-0540">Nuclease</keyword>
<dbReference type="GO" id="GO:0006310">
    <property type="term" value="P:DNA recombination"/>
    <property type="evidence" value="ECO:0007669"/>
    <property type="project" value="UniProtKB-KW"/>
</dbReference>
<dbReference type="InterPro" id="IPR050535">
    <property type="entry name" value="DNA_Repair-Maintenance_Comp"/>
</dbReference>
<evidence type="ECO:0000259" key="8">
    <source>
        <dbReference type="Pfam" id="PF00149"/>
    </source>
</evidence>
<dbReference type="PANTHER" id="PTHR30337:SF0">
    <property type="entry name" value="NUCLEASE SBCCD SUBUNIT D"/>
    <property type="match status" value="1"/>
</dbReference>
<dbReference type="GO" id="GO:0006260">
    <property type="term" value="P:DNA replication"/>
    <property type="evidence" value="ECO:0007669"/>
    <property type="project" value="UniProtKB-KW"/>
</dbReference>
<evidence type="ECO:0000256" key="5">
    <source>
        <dbReference type="ARBA" id="ARBA00022801"/>
    </source>
</evidence>
<keyword evidence="7" id="KW-0235">DNA replication</keyword>